<feature type="non-terminal residue" evidence="1">
    <location>
        <position position="1"/>
    </location>
</feature>
<dbReference type="SUPFAM" id="SSF51621">
    <property type="entry name" value="Phosphoenolpyruvate/pyruvate domain"/>
    <property type="match status" value="1"/>
</dbReference>
<gene>
    <name evidence="1" type="ORF">METZ01_LOCUS140033</name>
</gene>
<sequence length="71" mass="7667">VEMLKSEILREKIESQSLVRVVGAFDALSAKLIEVHDFDAVWAGSFAISATHALPDASILTMTEFLTATSS</sequence>
<dbReference type="GO" id="GO:0003824">
    <property type="term" value="F:catalytic activity"/>
    <property type="evidence" value="ECO:0007669"/>
    <property type="project" value="InterPro"/>
</dbReference>
<evidence type="ECO:0000313" key="1">
    <source>
        <dbReference type="EMBL" id="SVA87179.1"/>
    </source>
</evidence>
<protein>
    <submittedName>
        <fullName evidence="1">Uncharacterized protein</fullName>
    </submittedName>
</protein>
<organism evidence="1">
    <name type="scientific">marine metagenome</name>
    <dbReference type="NCBI Taxonomy" id="408172"/>
    <lineage>
        <taxon>unclassified sequences</taxon>
        <taxon>metagenomes</taxon>
        <taxon>ecological metagenomes</taxon>
    </lineage>
</organism>
<dbReference type="PANTHER" id="PTHR42905:SF7">
    <property type="entry name" value="PHOSPHOENOLPYRUVATE PHOSPHOMUTASE"/>
    <property type="match status" value="1"/>
</dbReference>
<dbReference type="Pfam" id="PF13714">
    <property type="entry name" value="PEP_mutase"/>
    <property type="match status" value="1"/>
</dbReference>
<name>A0A381ZD99_9ZZZZ</name>
<dbReference type="InterPro" id="IPR040442">
    <property type="entry name" value="Pyrv_kinase-like_dom_sf"/>
</dbReference>
<dbReference type="InterPro" id="IPR015813">
    <property type="entry name" value="Pyrv/PenolPyrv_kinase-like_dom"/>
</dbReference>
<feature type="non-terminal residue" evidence="1">
    <location>
        <position position="71"/>
    </location>
</feature>
<dbReference type="PANTHER" id="PTHR42905">
    <property type="entry name" value="PHOSPHOENOLPYRUVATE CARBOXYLASE"/>
    <property type="match status" value="1"/>
</dbReference>
<accession>A0A381ZD99</accession>
<dbReference type="EMBL" id="UINC01020861">
    <property type="protein sequence ID" value="SVA87179.1"/>
    <property type="molecule type" value="Genomic_DNA"/>
</dbReference>
<proteinExistence type="predicted"/>
<dbReference type="AlphaFoldDB" id="A0A381ZD99"/>
<reference evidence="1" key="1">
    <citation type="submission" date="2018-05" db="EMBL/GenBank/DDBJ databases">
        <authorList>
            <person name="Lanie J.A."/>
            <person name="Ng W.-L."/>
            <person name="Kazmierczak K.M."/>
            <person name="Andrzejewski T.M."/>
            <person name="Davidsen T.M."/>
            <person name="Wayne K.J."/>
            <person name="Tettelin H."/>
            <person name="Glass J.I."/>
            <person name="Rusch D."/>
            <person name="Podicherti R."/>
            <person name="Tsui H.-C.T."/>
            <person name="Winkler M.E."/>
        </authorList>
    </citation>
    <scope>NUCLEOTIDE SEQUENCE</scope>
</reference>
<dbReference type="Gene3D" id="3.20.20.60">
    <property type="entry name" value="Phosphoenolpyruvate-binding domains"/>
    <property type="match status" value="1"/>
</dbReference>